<dbReference type="PANTHER" id="PTHR33908">
    <property type="entry name" value="MANNOSYLTRANSFERASE YKCB-RELATED"/>
    <property type="match status" value="1"/>
</dbReference>
<keyword evidence="3" id="KW-0328">Glycosyltransferase</keyword>
<feature type="transmembrane region" description="Helical" evidence="8">
    <location>
        <begin position="399"/>
        <end position="420"/>
    </location>
</feature>
<dbReference type="PANTHER" id="PTHR33908:SF11">
    <property type="entry name" value="MEMBRANE PROTEIN"/>
    <property type="match status" value="1"/>
</dbReference>
<keyword evidence="4" id="KW-0808">Transferase</keyword>
<feature type="transmembrane region" description="Helical" evidence="8">
    <location>
        <begin position="146"/>
        <end position="166"/>
    </location>
</feature>
<evidence type="ECO:0000256" key="2">
    <source>
        <dbReference type="ARBA" id="ARBA00022475"/>
    </source>
</evidence>
<reference evidence="11" key="1">
    <citation type="journal article" date="2019" name="Int. J. Syst. Evol. Microbiol.">
        <title>The Global Catalogue of Microorganisms (GCM) 10K type strain sequencing project: providing services to taxonomists for standard genome sequencing and annotation.</title>
        <authorList>
            <consortium name="The Broad Institute Genomics Platform"/>
            <consortium name="The Broad Institute Genome Sequencing Center for Infectious Disease"/>
            <person name="Wu L."/>
            <person name="Ma J."/>
        </authorList>
    </citation>
    <scope>NUCLEOTIDE SEQUENCE [LARGE SCALE GENOMIC DNA]</scope>
    <source>
        <strain evidence="11">JCM 17939</strain>
    </source>
</reference>
<evidence type="ECO:0000313" key="10">
    <source>
        <dbReference type="EMBL" id="GAA4623276.1"/>
    </source>
</evidence>
<feature type="transmembrane region" description="Helical" evidence="8">
    <location>
        <begin position="173"/>
        <end position="195"/>
    </location>
</feature>
<evidence type="ECO:0000313" key="11">
    <source>
        <dbReference type="Proteomes" id="UP001501442"/>
    </source>
</evidence>
<evidence type="ECO:0000259" key="9">
    <source>
        <dbReference type="Pfam" id="PF13231"/>
    </source>
</evidence>
<gene>
    <name evidence="10" type="ORF">GCM10023196_018830</name>
</gene>
<dbReference type="InterPro" id="IPR050297">
    <property type="entry name" value="LipidA_mod_glycosyltrf_83"/>
</dbReference>
<keyword evidence="7 8" id="KW-0472">Membrane</keyword>
<feature type="transmembrane region" description="Helical" evidence="8">
    <location>
        <begin position="22"/>
        <end position="42"/>
    </location>
</feature>
<evidence type="ECO:0000256" key="4">
    <source>
        <dbReference type="ARBA" id="ARBA00022679"/>
    </source>
</evidence>
<dbReference type="EMBL" id="BAABHK010000002">
    <property type="protein sequence ID" value="GAA4623276.1"/>
    <property type="molecule type" value="Genomic_DNA"/>
</dbReference>
<evidence type="ECO:0000256" key="6">
    <source>
        <dbReference type="ARBA" id="ARBA00022989"/>
    </source>
</evidence>
<dbReference type="Proteomes" id="UP001501442">
    <property type="component" value="Unassembled WGS sequence"/>
</dbReference>
<comment type="caution">
    <text evidence="10">The sequence shown here is derived from an EMBL/GenBank/DDBJ whole genome shotgun (WGS) entry which is preliminary data.</text>
</comment>
<keyword evidence="6 8" id="KW-1133">Transmembrane helix</keyword>
<protein>
    <recommendedName>
        <fullName evidence="9">Glycosyltransferase RgtA/B/C/D-like domain-containing protein</fullName>
    </recommendedName>
</protein>
<name>A0ABP8U3V9_9ACTN</name>
<evidence type="ECO:0000256" key="7">
    <source>
        <dbReference type="ARBA" id="ARBA00023136"/>
    </source>
</evidence>
<keyword evidence="2" id="KW-1003">Cell membrane</keyword>
<accession>A0ABP8U3V9</accession>
<organism evidence="10 11">
    <name type="scientific">Actinoallomurus vinaceus</name>
    <dbReference type="NCBI Taxonomy" id="1080074"/>
    <lineage>
        <taxon>Bacteria</taxon>
        <taxon>Bacillati</taxon>
        <taxon>Actinomycetota</taxon>
        <taxon>Actinomycetes</taxon>
        <taxon>Streptosporangiales</taxon>
        <taxon>Thermomonosporaceae</taxon>
        <taxon>Actinoallomurus</taxon>
    </lineage>
</organism>
<evidence type="ECO:0000256" key="1">
    <source>
        <dbReference type="ARBA" id="ARBA00004651"/>
    </source>
</evidence>
<keyword evidence="11" id="KW-1185">Reference proteome</keyword>
<proteinExistence type="predicted"/>
<dbReference type="RefSeq" id="WP_345430263.1">
    <property type="nucleotide sequence ID" value="NZ_BAABHK010000002.1"/>
</dbReference>
<sequence>MLDTASQPAVAAAAPHPRRGELLLPAALLVAYAVLLLWNLSVPQPVDHSRYMDAARSFPSRPADPIFNHQYLRIGLTAPTALVMRFFGYSEVTYHAFPVAAALLLFASVYAIGRMLFDRLVGAVSAVVLACVGIVVVAGTELLPDLPATALFTAAVALAVAIRQGLLAHRRIWLVAIGVLMGWSYLVREFIVFVWPLVPVLLWRRIGRWDALWAFVPVALTGVGETAFNAWLYRDPLARLHAGSGLGNLPSRPEVAKTFHDLPLWVYLWRLPQQLAALPEGPGMLLLLALTLGAGVLCAVRLVRAWVRRNDSPEERPAEGGAEGGGPYVRRAGVFALWIGLLWVPLTLLGGVLDPAHPKLRLQLLRYWYPLFPAFVLGGVAVLWLLARAVRLPERVRSAAPAVVVCCVGLAVTGLSVLGLPGKPGWAGSPRVSSDALPEFRSWLAHSGARTVWADAKLYRILPIYFVSPTGHRVWRGHLRPLTNATGPAAGDYVVVFSVGSDACPRCGDTAKAVLPGIPSTWHQVLTSHDRLLHVWQIA</sequence>
<evidence type="ECO:0000256" key="5">
    <source>
        <dbReference type="ARBA" id="ARBA00022692"/>
    </source>
</evidence>
<feature type="transmembrane region" description="Helical" evidence="8">
    <location>
        <begin position="328"/>
        <end position="348"/>
    </location>
</feature>
<keyword evidence="5 8" id="KW-0812">Transmembrane</keyword>
<evidence type="ECO:0000256" key="3">
    <source>
        <dbReference type="ARBA" id="ARBA00022676"/>
    </source>
</evidence>
<comment type="subcellular location">
    <subcellularLocation>
        <location evidence="1">Cell membrane</location>
        <topology evidence="1">Multi-pass membrane protein</topology>
    </subcellularLocation>
</comment>
<dbReference type="InterPro" id="IPR038731">
    <property type="entry name" value="RgtA/B/C-like"/>
</dbReference>
<feature type="transmembrane region" description="Helical" evidence="8">
    <location>
        <begin position="368"/>
        <end position="387"/>
    </location>
</feature>
<evidence type="ECO:0000256" key="8">
    <source>
        <dbReference type="SAM" id="Phobius"/>
    </source>
</evidence>
<feature type="transmembrane region" description="Helical" evidence="8">
    <location>
        <begin position="94"/>
        <end position="113"/>
    </location>
</feature>
<feature type="transmembrane region" description="Helical" evidence="8">
    <location>
        <begin position="120"/>
        <end position="140"/>
    </location>
</feature>
<feature type="domain" description="Glycosyltransferase RgtA/B/C/D-like" evidence="9">
    <location>
        <begin position="81"/>
        <end position="216"/>
    </location>
</feature>
<dbReference type="Pfam" id="PF13231">
    <property type="entry name" value="PMT_2"/>
    <property type="match status" value="1"/>
</dbReference>